<dbReference type="PANTHER" id="PTHR46796:SF2">
    <property type="entry name" value="TRANSCRIPTIONAL REGULATORY PROTEIN"/>
    <property type="match status" value="1"/>
</dbReference>
<dbReference type="STRING" id="882082.SaccyDRAFT_3570"/>
<dbReference type="SUPFAM" id="SSF51215">
    <property type="entry name" value="Regulatory protein AraC"/>
    <property type="match status" value="1"/>
</dbReference>
<dbReference type="eggNOG" id="COG2207">
    <property type="taxonomic scope" value="Bacteria"/>
</dbReference>
<accession>H5XDR8</accession>
<dbReference type="Proteomes" id="UP000002791">
    <property type="component" value="Chromosome"/>
</dbReference>
<dbReference type="GO" id="GO:0043565">
    <property type="term" value="F:sequence-specific DNA binding"/>
    <property type="evidence" value="ECO:0007669"/>
    <property type="project" value="InterPro"/>
</dbReference>
<dbReference type="EMBL" id="CM001440">
    <property type="protein sequence ID" value="EHR62398.1"/>
    <property type="molecule type" value="Genomic_DNA"/>
</dbReference>
<evidence type="ECO:0000256" key="1">
    <source>
        <dbReference type="ARBA" id="ARBA00023015"/>
    </source>
</evidence>
<protein>
    <submittedName>
        <fullName evidence="5">DNA-binding domain-containing protein, AraC-type</fullName>
    </submittedName>
</protein>
<dbReference type="RefSeq" id="WP_005458171.1">
    <property type="nucleotide sequence ID" value="NZ_CM001440.1"/>
</dbReference>
<dbReference type="Pfam" id="PF02311">
    <property type="entry name" value="AraC_binding"/>
    <property type="match status" value="1"/>
</dbReference>
<dbReference type="GO" id="GO:0003700">
    <property type="term" value="F:DNA-binding transcription factor activity"/>
    <property type="evidence" value="ECO:0007669"/>
    <property type="project" value="InterPro"/>
</dbReference>
<dbReference type="Gene3D" id="1.10.10.60">
    <property type="entry name" value="Homeodomain-like"/>
    <property type="match status" value="1"/>
</dbReference>
<reference evidence="5 6" key="1">
    <citation type="submission" date="2011-11" db="EMBL/GenBank/DDBJ databases">
        <title>The Noncontiguous Finished sequence of Saccharomonospora cyanea NA-134.</title>
        <authorList>
            <consortium name="US DOE Joint Genome Institute"/>
            <person name="Lucas S."/>
            <person name="Han J."/>
            <person name="Lapidus A."/>
            <person name="Cheng J.-F."/>
            <person name="Goodwin L."/>
            <person name="Pitluck S."/>
            <person name="Peters L."/>
            <person name="Ovchinnikova G."/>
            <person name="Lu M."/>
            <person name="Detter J.C."/>
            <person name="Han C."/>
            <person name="Tapia R."/>
            <person name="Land M."/>
            <person name="Hauser L."/>
            <person name="Kyrpides N."/>
            <person name="Ivanova N."/>
            <person name="Pagani I."/>
            <person name="Brambilla E.-M."/>
            <person name="Klenk H.-P."/>
            <person name="Woyke T."/>
        </authorList>
    </citation>
    <scope>NUCLEOTIDE SEQUENCE [LARGE SCALE GENOMIC DNA]</scope>
    <source>
        <strain evidence="5 6">NA-134</strain>
    </source>
</reference>
<feature type="domain" description="HTH araC/xylS-type" evidence="4">
    <location>
        <begin position="168"/>
        <end position="269"/>
    </location>
</feature>
<dbReference type="Pfam" id="PF12833">
    <property type="entry name" value="HTH_18"/>
    <property type="match status" value="1"/>
</dbReference>
<evidence type="ECO:0000256" key="3">
    <source>
        <dbReference type="ARBA" id="ARBA00023163"/>
    </source>
</evidence>
<dbReference type="SUPFAM" id="SSF46689">
    <property type="entry name" value="Homeodomain-like"/>
    <property type="match status" value="1"/>
</dbReference>
<dbReference type="AlphaFoldDB" id="H5XDR8"/>
<name>H5XDR8_9PSEU</name>
<organism evidence="5 6">
    <name type="scientific">Saccharomonospora cyanea NA-134</name>
    <dbReference type="NCBI Taxonomy" id="882082"/>
    <lineage>
        <taxon>Bacteria</taxon>
        <taxon>Bacillati</taxon>
        <taxon>Actinomycetota</taxon>
        <taxon>Actinomycetes</taxon>
        <taxon>Pseudonocardiales</taxon>
        <taxon>Pseudonocardiaceae</taxon>
        <taxon>Saccharomonospora</taxon>
    </lineage>
</organism>
<dbReference type="InterPro" id="IPR037923">
    <property type="entry name" value="HTH-like"/>
</dbReference>
<dbReference type="InterPro" id="IPR018060">
    <property type="entry name" value="HTH_AraC"/>
</dbReference>
<dbReference type="OrthoDB" id="2060755at2"/>
<dbReference type="PROSITE" id="PS01124">
    <property type="entry name" value="HTH_ARAC_FAMILY_2"/>
    <property type="match status" value="1"/>
</dbReference>
<proteinExistence type="predicted"/>
<sequence>MVGPFRHTARVAAWAPSVEGIREVFHAHFTDHAYPLHTHETWALLIVDHGAVRYILHRHDHGALRSVVTVLPPHVAHDGSAATSHGFRKRVVYLDSAVFGMDAERLIGPAVDRPSVRDVWLCRRLHHLHTTVAMKGEGLAVESELALVVDRLRKHLRHATAPPRRHDGKLARVLRELLDARVVPGVTLEESARQPHTHRAHLVRTFGREYGAPPHRCLTQRRIELARRHILAGSTCAEAAASAGFYDQAHLTRHFTRLLGVTPSAYARGRR</sequence>
<keyword evidence="6" id="KW-1185">Reference proteome</keyword>
<keyword evidence="1" id="KW-0805">Transcription regulation</keyword>
<dbReference type="InterPro" id="IPR050204">
    <property type="entry name" value="AraC_XylS_family_regulators"/>
</dbReference>
<keyword evidence="3" id="KW-0804">Transcription</keyword>
<gene>
    <name evidence="5" type="ORF">SaccyDRAFT_3570</name>
</gene>
<keyword evidence="2 5" id="KW-0238">DNA-binding</keyword>
<evidence type="ECO:0000313" key="5">
    <source>
        <dbReference type="EMBL" id="EHR62398.1"/>
    </source>
</evidence>
<dbReference type="InterPro" id="IPR009057">
    <property type="entry name" value="Homeodomain-like_sf"/>
</dbReference>
<dbReference type="HOGENOM" id="CLU_000445_88_16_11"/>
<dbReference type="PANTHER" id="PTHR46796">
    <property type="entry name" value="HTH-TYPE TRANSCRIPTIONAL ACTIVATOR RHAS-RELATED"/>
    <property type="match status" value="1"/>
</dbReference>
<dbReference type="SMART" id="SM00342">
    <property type="entry name" value="HTH_ARAC"/>
    <property type="match status" value="1"/>
</dbReference>
<evidence type="ECO:0000256" key="2">
    <source>
        <dbReference type="ARBA" id="ARBA00023125"/>
    </source>
</evidence>
<evidence type="ECO:0000259" key="4">
    <source>
        <dbReference type="PROSITE" id="PS01124"/>
    </source>
</evidence>
<dbReference type="InterPro" id="IPR003313">
    <property type="entry name" value="AraC-bd"/>
</dbReference>
<evidence type="ECO:0000313" key="6">
    <source>
        <dbReference type="Proteomes" id="UP000002791"/>
    </source>
</evidence>